<dbReference type="AlphaFoldDB" id="A0A150WP12"/>
<evidence type="ECO:0000313" key="3">
    <source>
        <dbReference type="EMBL" id="KYG66241.1"/>
    </source>
</evidence>
<keyword evidence="1" id="KW-0732">Signal</keyword>
<gene>
    <name evidence="3" type="ORF">AZI86_04050</name>
</gene>
<dbReference type="EMBL" id="LUKE01000001">
    <property type="protein sequence ID" value="KYG66241.1"/>
    <property type="molecule type" value="Genomic_DNA"/>
</dbReference>
<protein>
    <recommendedName>
        <fullName evidence="2">Solute-binding protein family 3/N-terminal domain-containing protein</fullName>
    </recommendedName>
</protein>
<evidence type="ECO:0000256" key="1">
    <source>
        <dbReference type="ARBA" id="ARBA00022729"/>
    </source>
</evidence>
<sequence length="262" mass="30149">MKTFFRVVLGLVPQLFIIQSYATECTKLVAYGNPEYPPYLWRSGKNPDSLVGANVAYLNEIDNEIKTSIKVRYGGTWARVQEEARYGRVDLIAGAFATEERKKFLYYLEPAIANTRTLIWVDEKDPLHYTKWSDLQGLRGITVINNSFGQKFDAYAKSHLKISTVASLRQAFEMLRKGRVRFLIYEEWPARAFVQRYRITGVKSLEPAIAEEPLYLVMAKKSPCATAEMRERLVSAHQKVMKKNPMPNLLKENAELWDQNAN</sequence>
<reference evidence="3 4" key="1">
    <citation type="submission" date="2016-03" db="EMBL/GenBank/DDBJ databases">
        <authorList>
            <person name="Ploux O."/>
        </authorList>
    </citation>
    <scope>NUCLEOTIDE SEQUENCE [LARGE SCALE GENOMIC DNA]</scope>
    <source>
        <strain evidence="3 4">R0</strain>
    </source>
</reference>
<proteinExistence type="predicted"/>
<dbReference type="Proteomes" id="UP000075320">
    <property type="component" value="Unassembled WGS sequence"/>
</dbReference>
<dbReference type="Pfam" id="PF00497">
    <property type="entry name" value="SBP_bac_3"/>
    <property type="match status" value="1"/>
</dbReference>
<dbReference type="PANTHER" id="PTHR35936">
    <property type="entry name" value="MEMBRANE-BOUND LYTIC MUREIN TRANSGLYCOSYLASE F"/>
    <property type="match status" value="1"/>
</dbReference>
<dbReference type="PANTHER" id="PTHR35936:SF6">
    <property type="entry name" value="AMINO ACID ABC TRANSPORTER SUBSTRATE-BINDING PAAT FAMILY PROTEIN"/>
    <property type="match status" value="1"/>
</dbReference>
<feature type="domain" description="Solute-binding protein family 3/N-terminal" evidence="2">
    <location>
        <begin position="33"/>
        <end position="218"/>
    </location>
</feature>
<dbReference type="Gene3D" id="3.40.190.10">
    <property type="entry name" value="Periplasmic binding protein-like II"/>
    <property type="match status" value="2"/>
</dbReference>
<dbReference type="InterPro" id="IPR001638">
    <property type="entry name" value="Solute-binding_3/MltF_N"/>
</dbReference>
<dbReference type="OrthoDB" id="7677520at2"/>
<keyword evidence="4" id="KW-1185">Reference proteome</keyword>
<accession>A0A150WP12</accession>
<evidence type="ECO:0000313" key="4">
    <source>
        <dbReference type="Proteomes" id="UP000075320"/>
    </source>
</evidence>
<name>A0A150WP12_BDEBC</name>
<dbReference type="RefSeq" id="WP_061833807.1">
    <property type="nucleotide sequence ID" value="NZ_LUKE01000001.1"/>
</dbReference>
<comment type="caution">
    <text evidence="3">The sequence shown here is derived from an EMBL/GenBank/DDBJ whole genome shotgun (WGS) entry which is preliminary data.</text>
</comment>
<organism evidence="3 4">
    <name type="scientific">Bdellovibrio bacteriovorus</name>
    <dbReference type="NCBI Taxonomy" id="959"/>
    <lineage>
        <taxon>Bacteria</taxon>
        <taxon>Pseudomonadati</taxon>
        <taxon>Bdellovibrionota</taxon>
        <taxon>Bdellovibrionia</taxon>
        <taxon>Bdellovibrionales</taxon>
        <taxon>Pseudobdellovibrionaceae</taxon>
        <taxon>Bdellovibrio</taxon>
    </lineage>
</organism>
<dbReference type="SUPFAM" id="SSF53850">
    <property type="entry name" value="Periplasmic binding protein-like II"/>
    <property type="match status" value="1"/>
</dbReference>
<evidence type="ECO:0000259" key="2">
    <source>
        <dbReference type="Pfam" id="PF00497"/>
    </source>
</evidence>